<sequence>MTFEEVKKAFFRYDGSLFAMAREEKEAYESYKLLNIPEEMAEAWKQELFFYLWEQLKESGSSELFNRMYNLSENRHSRENLLILKEALYKVNYINPKVNAYICEAILGRKDLSERSGMIFWAYDLGEYEMAKELLQFIWKLATVQTSDKNVKSRLDRIIKKSYLISSKINYPTFPA</sequence>
<comment type="caution">
    <text evidence="1">The sequence shown here is derived from an EMBL/GenBank/DDBJ whole genome shotgun (WGS) entry which is preliminary data.</text>
</comment>
<name>A0A3R6D6F3_9FIRM</name>
<protein>
    <submittedName>
        <fullName evidence="1">Uncharacterized protein</fullName>
    </submittedName>
</protein>
<dbReference type="Proteomes" id="UP000283701">
    <property type="component" value="Unassembled WGS sequence"/>
</dbReference>
<organism evidence="1 2">
    <name type="scientific">Roseburia inulinivorans</name>
    <dbReference type="NCBI Taxonomy" id="360807"/>
    <lineage>
        <taxon>Bacteria</taxon>
        <taxon>Bacillati</taxon>
        <taxon>Bacillota</taxon>
        <taxon>Clostridia</taxon>
        <taxon>Lachnospirales</taxon>
        <taxon>Lachnospiraceae</taxon>
        <taxon>Roseburia</taxon>
    </lineage>
</organism>
<dbReference type="AlphaFoldDB" id="A0A3R6D6F3"/>
<proteinExistence type="predicted"/>
<dbReference type="RefSeq" id="WP_118204024.1">
    <property type="nucleotide sequence ID" value="NZ_QRHP01000028.1"/>
</dbReference>
<accession>A0A3R6D6F3</accession>
<evidence type="ECO:0000313" key="2">
    <source>
        <dbReference type="Proteomes" id="UP000283701"/>
    </source>
</evidence>
<dbReference type="EMBL" id="QRHP01000028">
    <property type="protein sequence ID" value="RHF81379.1"/>
    <property type="molecule type" value="Genomic_DNA"/>
</dbReference>
<gene>
    <name evidence="1" type="ORF">DW654_15945</name>
</gene>
<evidence type="ECO:0000313" key="1">
    <source>
        <dbReference type="EMBL" id="RHF81379.1"/>
    </source>
</evidence>
<reference evidence="1 2" key="1">
    <citation type="submission" date="2018-08" db="EMBL/GenBank/DDBJ databases">
        <title>A genome reference for cultivated species of the human gut microbiota.</title>
        <authorList>
            <person name="Zou Y."/>
            <person name="Xue W."/>
            <person name="Luo G."/>
        </authorList>
    </citation>
    <scope>NUCLEOTIDE SEQUENCE [LARGE SCALE GENOMIC DNA]</scope>
    <source>
        <strain evidence="1 2">AM23-23AC</strain>
    </source>
</reference>